<protein>
    <submittedName>
        <fullName evidence="2">Uncharacterized protein</fullName>
    </submittedName>
</protein>
<feature type="region of interest" description="Disordered" evidence="1">
    <location>
        <begin position="198"/>
        <end position="240"/>
    </location>
</feature>
<evidence type="ECO:0000313" key="3">
    <source>
        <dbReference type="Proteomes" id="UP001159641"/>
    </source>
</evidence>
<dbReference type="Proteomes" id="UP001159641">
    <property type="component" value="Unassembled WGS sequence"/>
</dbReference>
<evidence type="ECO:0000256" key="1">
    <source>
        <dbReference type="SAM" id="MobiDB-lite"/>
    </source>
</evidence>
<dbReference type="EMBL" id="JAIQCJ010002152">
    <property type="protein sequence ID" value="KAJ8780657.1"/>
    <property type="molecule type" value="Genomic_DNA"/>
</dbReference>
<feature type="region of interest" description="Disordered" evidence="1">
    <location>
        <begin position="295"/>
        <end position="360"/>
    </location>
</feature>
<evidence type="ECO:0000313" key="2">
    <source>
        <dbReference type="EMBL" id="KAJ8780657.1"/>
    </source>
</evidence>
<reference evidence="2 3" key="1">
    <citation type="submission" date="2022-11" db="EMBL/GenBank/DDBJ databases">
        <title>Whole genome sequence of Eschrichtius robustus ER-17-0199.</title>
        <authorList>
            <person name="Bruniche-Olsen A."/>
            <person name="Black A.N."/>
            <person name="Fields C.J."/>
            <person name="Walden K."/>
            <person name="Dewoody J.A."/>
        </authorList>
    </citation>
    <scope>NUCLEOTIDE SEQUENCE [LARGE SCALE GENOMIC DNA]</scope>
    <source>
        <strain evidence="2">ER-17-0199</strain>
        <tissue evidence="2">Blubber</tissue>
    </source>
</reference>
<accession>A0AB34GNA1</accession>
<feature type="compositionally biased region" description="Basic residues" evidence="1">
    <location>
        <begin position="324"/>
        <end position="337"/>
    </location>
</feature>
<sequence length="360" mass="37635">MPALSCVLSSQSVPAAPRDARRTVTECALLGPTFPVGGAQSSGAGAVGREMLLDVTLSQLFVSLPCLPLETWGKHLCFTAWKAHLMGPAGCTVNLRRTHVLRKVPTLPPGTPRVSVSLHAVDASVQKQEVQSPPSGARGPQKEMVLLEEQHRRPVRRHWLSAAPSLRSCLEVGRPPACKAYTATAARSKVKVEKLRSWPGPLGSHLPDARSAAHLTPPSAPTPGGVEVNAGGSTPTKQLGTAGEETAVALGSGRAVCSINLGCLHRLTTQVREADASADSLSGLVLGARPRPQSTACGAFPAAPRQPRGQEDSAGGPALTALRGHGRSGRPPTHPRVRTALDGSFRPRPEVAPRAPEAPR</sequence>
<proteinExistence type="predicted"/>
<comment type="caution">
    <text evidence="2">The sequence shown here is derived from an EMBL/GenBank/DDBJ whole genome shotgun (WGS) entry which is preliminary data.</text>
</comment>
<keyword evidence="3" id="KW-1185">Reference proteome</keyword>
<organism evidence="2 3">
    <name type="scientific">Eschrichtius robustus</name>
    <name type="common">California gray whale</name>
    <name type="synonym">Eschrichtius gibbosus</name>
    <dbReference type="NCBI Taxonomy" id="9764"/>
    <lineage>
        <taxon>Eukaryota</taxon>
        <taxon>Metazoa</taxon>
        <taxon>Chordata</taxon>
        <taxon>Craniata</taxon>
        <taxon>Vertebrata</taxon>
        <taxon>Euteleostomi</taxon>
        <taxon>Mammalia</taxon>
        <taxon>Eutheria</taxon>
        <taxon>Laurasiatheria</taxon>
        <taxon>Artiodactyla</taxon>
        <taxon>Whippomorpha</taxon>
        <taxon>Cetacea</taxon>
        <taxon>Mysticeti</taxon>
        <taxon>Eschrichtiidae</taxon>
        <taxon>Eschrichtius</taxon>
    </lineage>
</organism>
<dbReference type="AlphaFoldDB" id="A0AB34GNA1"/>
<feature type="compositionally biased region" description="Basic and acidic residues" evidence="1">
    <location>
        <begin position="345"/>
        <end position="360"/>
    </location>
</feature>
<gene>
    <name evidence="2" type="ORF">J1605_000700</name>
</gene>
<name>A0AB34GNA1_ESCRO</name>